<evidence type="ECO:0000259" key="1">
    <source>
        <dbReference type="PROSITE" id="PS00022"/>
    </source>
</evidence>
<dbReference type="PROSITE" id="PS01186">
    <property type="entry name" value="EGF_2"/>
    <property type="match status" value="1"/>
</dbReference>
<evidence type="ECO:0000313" key="3">
    <source>
        <dbReference type="EMBL" id="KAL3307761.1"/>
    </source>
</evidence>
<dbReference type="Pfam" id="PF23106">
    <property type="entry name" value="EGF_Teneurin"/>
    <property type="match status" value="1"/>
</dbReference>
<dbReference type="AlphaFoldDB" id="A0ABD2PPV8"/>
<dbReference type="PANTHER" id="PTHR11905">
    <property type="entry name" value="ADAM A DISINTEGRIN AND METALLOPROTEASE DOMAIN"/>
    <property type="match status" value="1"/>
</dbReference>
<dbReference type="Pfam" id="PF08516">
    <property type="entry name" value="ADAM_CR"/>
    <property type="match status" value="1"/>
</dbReference>
<name>A0ABD2PPV8_9PLAT</name>
<dbReference type="PROSITE" id="PS00022">
    <property type="entry name" value="EGF_1"/>
    <property type="match status" value="1"/>
</dbReference>
<dbReference type="Proteomes" id="UP001626550">
    <property type="component" value="Unassembled WGS sequence"/>
</dbReference>
<gene>
    <name evidence="3" type="primary">ADAM22</name>
    <name evidence="3" type="ORF">Ciccas_013719</name>
</gene>
<reference evidence="3 4" key="1">
    <citation type="submission" date="2024-11" db="EMBL/GenBank/DDBJ databases">
        <title>Adaptive evolution of stress response genes in parasites aligns with host niche diversity.</title>
        <authorList>
            <person name="Hahn C."/>
            <person name="Resl P."/>
        </authorList>
    </citation>
    <scope>NUCLEOTIDE SEQUENCE [LARGE SCALE GENOMIC DNA]</scope>
    <source>
        <strain evidence="3">EGGRZ-B1_66</strain>
        <tissue evidence="3">Body</tissue>
    </source>
</reference>
<dbReference type="GO" id="GO:0008237">
    <property type="term" value="F:metallopeptidase activity"/>
    <property type="evidence" value="ECO:0007669"/>
    <property type="project" value="UniProtKB-KW"/>
</dbReference>
<dbReference type="Gene3D" id="2.60.120.260">
    <property type="entry name" value="Galactose-binding domain-like"/>
    <property type="match status" value="1"/>
</dbReference>
<organism evidence="3 4">
    <name type="scientific">Cichlidogyrus casuarinus</name>
    <dbReference type="NCBI Taxonomy" id="1844966"/>
    <lineage>
        <taxon>Eukaryota</taxon>
        <taxon>Metazoa</taxon>
        <taxon>Spiralia</taxon>
        <taxon>Lophotrochozoa</taxon>
        <taxon>Platyhelminthes</taxon>
        <taxon>Monogenea</taxon>
        <taxon>Monopisthocotylea</taxon>
        <taxon>Dactylogyridea</taxon>
        <taxon>Ancyrocephalidae</taxon>
        <taxon>Cichlidogyrus</taxon>
    </lineage>
</organism>
<dbReference type="PANTHER" id="PTHR11905:SF159">
    <property type="entry name" value="ADAM METALLOPROTEASE"/>
    <property type="match status" value="1"/>
</dbReference>
<protein>
    <submittedName>
        <fullName evidence="3">Disintegrin and metalloproteinase domain-containing protein 22</fullName>
    </submittedName>
</protein>
<dbReference type="InterPro" id="IPR006586">
    <property type="entry name" value="ADAM_Cys-rich"/>
</dbReference>
<keyword evidence="4" id="KW-1185">Reference proteome</keyword>
<dbReference type="SMART" id="SM00608">
    <property type="entry name" value="ACR"/>
    <property type="match status" value="1"/>
</dbReference>
<dbReference type="InterPro" id="IPR000742">
    <property type="entry name" value="EGF"/>
</dbReference>
<keyword evidence="3" id="KW-0378">Hydrolase</keyword>
<sequence>METAALCFAGRCPARDEQCQTIWGLGATRSHDACFLKLNQKTTGACGESGLPCSQRNALCGNLHCSGGSASPLHTSTDIFVGQDRFQCKYVERDGFVWDGTSCGINSFCLRNQCLPAQQLQQLQHTECLARSPFTHHTNQQLKNALAASSLAEQIQILDLMPFEYLSKYTNNTFAIDDVVVCSGRGVCRSDANCLCKPGWSGASCSTRGTPPQDEYRIAVEYFAQLKKPGCESCSQLDQISHQLKPFQLLD</sequence>
<keyword evidence="3" id="KW-0645">Protease</keyword>
<keyword evidence="3" id="KW-0482">Metalloprotease</keyword>
<feature type="domain" description="EGF-like" evidence="1 2">
    <location>
        <begin position="194"/>
        <end position="205"/>
    </location>
</feature>
<proteinExistence type="predicted"/>
<comment type="caution">
    <text evidence="3">The sequence shown here is derived from an EMBL/GenBank/DDBJ whole genome shotgun (WGS) entry which is preliminary data.</text>
</comment>
<evidence type="ECO:0000259" key="2">
    <source>
        <dbReference type="PROSITE" id="PS01186"/>
    </source>
</evidence>
<evidence type="ECO:0000313" key="4">
    <source>
        <dbReference type="Proteomes" id="UP001626550"/>
    </source>
</evidence>
<accession>A0ABD2PPV8</accession>
<dbReference type="EMBL" id="JBJKFK010006557">
    <property type="protein sequence ID" value="KAL3307761.1"/>
    <property type="molecule type" value="Genomic_DNA"/>
</dbReference>